<dbReference type="InterPro" id="IPR001421">
    <property type="entry name" value="ATP8_metazoa"/>
</dbReference>
<evidence type="ECO:0000256" key="13">
    <source>
        <dbReference type="SAM" id="Phobius"/>
    </source>
</evidence>
<accession>A0A343C251</accession>
<keyword evidence="6 12" id="KW-0812">Transmembrane</keyword>
<evidence type="ECO:0000256" key="4">
    <source>
        <dbReference type="ARBA" id="ARBA00022448"/>
    </source>
</evidence>
<evidence type="ECO:0000256" key="1">
    <source>
        <dbReference type="ARBA" id="ARBA00004304"/>
    </source>
</evidence>
<dbReference type="Pfam" id="PF00895">
    <property type="entry name" value="ATP-synt_8"/>
    <property type="match status" value="1"/>
</dbReference>
<keyword evidence="9 12" id="KW-0406">Ion transport</keyword>
<evidence type="ECO:0000256" key="11">
    <source>
        <dbReference type="ARBA" id="ARBA00023136"/>
    </source>
</evidence>
<keyword evidence="4 12" id="KW-0813">Transport</keyword>
<reference evidence="14" key="1">
    <citation type="submission" date="2016-04" db="EMBL/GenBank/DDBJ databases">
        <title>Mitochondria of beetle species.</title>
        <authorList>
            <person name="Hunter A."/>
            <person name="Moriniere J."/>
            <person name="Tang P."/>
            <person name="Linard B."/>
            <person name="Crampton-Platt A."/>
            <person name="Vogler A.P."/>
        </authorList>
    </citation>
    <scope>NUCLEOTIDE SEQUENCE</scope>
</reference>
<proteinExistence type="inferred from homology"/>
<sequence length="51" mass="6290">MPQMAPLNWTLLFIFFVFLFLFISILNYFLFKSIPKMKNLIKKIFPSSWKW</sequence>
<keyword evidence="5 12" id="KW-0138">CF(0)</keyword>
<comment type="subcellular location">
    <subcellularLocation>
        <location evidence="1 12">Mitochondrion membrane</location>
        <topology evidence="1 12">Single-pass membrane protein</topology>
    </subcellularLocation>
</comment>
<keyword evidence="10 12" id="KW-0496">Mitochondrion</keyword>
<name>A0A343C251_9CUCU</name>
<evidence type="ECO:0000256" key="7">
    <source>
        <dbReference type="ARBA" id="ARBA00022781"/>
    </source>
</evidence>
<keyword evidence="7 12" id="KW-0375">Hydrogen ion transport</keyword>
<keyword evidence="11 13" id="KW-0472">Membrane</keyword>
<evidence type="ECO:0000256" key="2">
    <source>
        <dbReference type="ARBA" id="ARBA00008892"/>
    </source>
</evidence>
<evidence type="ECO:0000256" key="5">
    <source>
        <dbReference type="ARBA" id="ARBA00022547"/>
    </source>
</evidence>
<organism evidence="14">
    <name type="scientific">Arachnobas tricolor</name>
    <dbReference type="NCBI Taxonomy" id="1738226"/>
    <lineage>
        <taxon>Eukaryota</taxon>
        <taxon>Metazoa</taxon>
        <taxon>Ecdysozoa</taxon>
        <taxon>Arthropoda</taxon>
        <taxon>Hexapoda</taxon>
        <taxon>Insecta</taxon>
        <taxon>Pterygota</taxon>
        <taxon>Neoptera</taxon>
        <taxon>Endopterygota</taxon>
        <taxon>Coleoptera</taxon>
        <taxon>Polyphaga</taxon>
        <taxon>Cucujiformia</taxon>
        <taxon>Curculionidae</taxon>
        <taxon>Cryptorhynchinae</taxon>
        <taxon>Arachnobas</taxon>
    </lineage>
</organism>
<protein>
    <recommendedName>
        <fullName evidence="12">ATP synthase complex subunit 8</fullName>
    </recommendedName>
</protein>
<dbReference type="GO" id="GO:0031966">
    <property type="term" value="C:mitochondrial membrane"/>
    <property type="evidence" value="ECO:0007669"/>
    <property type="project" value="UniProtKB-SubCell"/>
</dbReference>
<evidence type="ECO:0000256" key="8">
    <source>
        <dbReference type="ARBA" id="ARBA00022989"/>
    </source>
</evidence>
<geneLocation type="mitochondrion" evidence="14"/>
<evidence type="ECO:0000256" key="9">
    <source>
        <dbReference type="ARBA" id="ARBA00023065"/>
    </source>
</evidence>
<dbReference type="AlphaFoldDB" id="A0A343C251"/>
<keyword evidence="8 13" id="KW-1133">Transmembrane helix</keyword>
<dbReference type="GO" id="GO:0045259">
    <property type="term" value="C:proton-transporting ATP synthase complex"/>
    <property type="evidence" value="ECO:0007669"/>
    <property type="project" value="UniProtKB-KW"/>
</dbReference>
<gene>
    <name evidence="14" type="primary">atp8</name>
</gene>
<feature type="transmembrane region" description="Helical" evidence="13">
    <location>
        <begin position="12"/>
        <end position="31"/>
    </location>
</feature>
<dbReference type="GO" id="GO:0015078">
    <property type="term" value="F:proton transmembrane transporter activity"/>
    <property type="evidence" value="ECO:0007669"/>
    <property type="project" value="InterPro"/>
</dbReference>
<dbReference type="GO" id="GO:0015986">
    <property type="term" value="P:proton motive force-driven ATP synthesis"/>
    <property type="evidence" value="ECO:0007669"/>
    <property type="project" value="InterPro"/>
</dbReference>
<evidence type="ECO:0000256" key="10">
    <source>
        <dbReference type="ARBA" id="ARBA00023128"/>
    </source>
</evidence>
<evidence type="ECO:0000256" key="6">
    <source>
        <dbReference type="ARBA" id="ARBA00022692"/>
    </source>
</evidence>
<evidence type="ECO:0000256" key="3">
    <source>
        <dbReference type="ARBA" id="ARBA00011291"/>
    </source>
</evidence>
<comment type="similarity">
    <text evidence="2 12">Belongs to the ATPase protein 8 family.</text>
</comment>
<evidence type="ECO:0000256" key="12">
    <source>
        <dbReference type="RuleBase" id="RU003661"/>
    </source>
</evidence>
<dbReference type="EMBL" id="KX087241">
    <property type="protein sequence ID" value="ARH54094.1"/>
    <property type="molecule type" value="Genomic_DNA"/>
</dbReference>
<evidence type="ECO:0000313" key="14">
    <source>
        <dbReference type="EMBL" id="ARH54094.1"/>
    </source>
</evidence>
<comment type="subunit">
    <text evidence="3">F-type ATPases have 2 components, CF(1) - the catalytic core - and CF(0) - the membrane proton channel.</text>
</comment>